<feature type="non-terminal residue" evidence="11">
    <location>
        <position position="1"/>
    </location>
</feature>
<keyword evidence="5" id="KW-0648">Protein biosynthesis</keyword>
<dbReference type="InterPro" id="IPR023586">
    <property type="entry name" value="Ile-tRNA-ligase_type2"/>
</dbReference>
<dbReference type="Gene3D" id="1.10.730.10">
    <property type="entry name" value="Isoleucyl-tRNA Synthetase, Domain 1"/>
    <property type="match status" value="1"/>
</dbReference>
<comment type="function">
    <text evidence="7">Catalyzes the attachment of isoleucine to tRNA(Ile). As IleRS can inadvertently accommodate and process structurally similar amino acids such as valine, to avoid such errors it has two additional distinct tRNA(Ile)-dependent editing activities. One activity is designated as 'pretransfer' editing and involves the hydrolysis of activated Val-AMP. The other activity is designated 'posttransfer' editing and involves deacylation of mischarged Val-tRNA(Ile).</text>
</comment>
<sequence length="721" mass="83535">EVVNELAGSELLELIAKPGTSDEKNLVYENPFGFREVDDWIIPWEEVSDSEGTGIVHIAPSAGKEDFELSKQFTMTEISQHPSIDDFGLYVEGFGKYTGQSVFDVRSQIYDDLKEKGLFYKTEQIFHSYPHCWRCKHELVFRTTKEWFIKADEIRPLMKEAAAGVNWMPEHAGKRMQDWLNNMGDWPISRKRYWGLALPFYENEDKTRFYVVGSKEELKELALNPKKVDDLPELHRPWIDEIELDGAKIRIDGETQSGVWRRVLDVGDCWLDAGIVPFSTLNYLSDKGYWEEWYPFELITEYVPQVKLWFYATLFMSVALQGKAPWQNVLATGFLVDEKGKAMHKSAGNAIAFDEAADNSGADPIRWLYLRERSANRHGTGNLRFGYNILNDVRRRFLVILLNSFRFFVQNATLDGFTPTSTQKVPESQHVLDKWVLSRFSNVLKTTTSSIEEFDSPTAAETIERFVVNDLSQWYIRRSRDRVGPSTTDEQDKQQFYEVAYFIFDNLTRMLAPFVPFMSESIYQSYKNDDDPVSVHLTDWPTLHEELIQNKLENEMDVARSIVEKIHARRKAANIKLRQPLAASTVTVNVEVDIKEAILAVIRDEVNVKNITLKYDNEASELDIELETEISEELRQEGELREFVRAVQSMRKSSGLTPDQRIYMYIGSEGDEVMRLIDRFGEEMRQKLLVEEIVFDDDTRFEKKDTIEFDGFSTEVSISKV</sequence>
<reference evidence="11" key="1">
    <citation type="submission" date="2020-04" db="EMBL/GenBank/DDBJ databases">
        <authorList>
            <person name="Zhang T."/>
        </authorList>
    </citation>
    <scope>NUCLEOTIDE SEQUENCE</scope>
    <source>
        <strain evidence="11">HKST-UBA03</strain>
    </source>
</reference>
<dbReference type="InterPro" id="IPR002300">
    <property type="entry name" value="aa-tRNA-synth_Ia"/>
</dbReference>
<dbReference type="InterPro" id="IPR014729">
    <property type="entry name" value="Rossmann-like_a/b/a_fold"/>
</dbReference>
<dbReference type="InterPro" id="IPR033709">
    <property type="entry name" value="Anticodon_Ile_ABEc"/>
</dbReference>
<proteinExistence type="predicted"/>
<accession>A0A955LKZ9</accession>
<dbReference type="GO" id="GO:0002161">
    <property type="term" value="F:aminoacyl-tRNA deacylase activity"/>
    <property type="evidence" value="ECO:0007669"/>
    <property type="project" value="InterPro"/>
</dbReference>
<evidence type="ECO:0000313" key="12">
    <source>
        <dbReference type="Proteomes" id="UP000751518"/>
    </source>
</evidence>
<gene>
    <name evidence="11" type="ORF">KC614_03950</name>
</gene>
<dbReference type="PRINTS" id="PR00984">
    <property type="entry name" value="TRNASYNTHILE"/>
</dbReference>
<reference evidence="11" key="2">
    <citation type="journal article" date="2021" name="Microbiome">
        <title>Successional dynamics and alternative stable states in a saline activated sludge microbial community over 9 years.</title>
        <authorList>
            <person name="Wang Y."/>
            <person name="Ye J."/>
            <person name="Ju F."/>
            <person name="Liu L."/>
            <person name="Boyd J.A."/>
            <person name="Deng Y."/>
            <person name="Parks D.H."/>
            <person name="Jiang X."/>
            <person name="Yin X."/>
            <person name="Woodcroft B.J."/>
            <person name="Tyson G.W."/>
            <person name="Hugenholtz P."/>
            <person name="Polz M.F."/>
            <person name="Zhang T."/>
        </authorList>
    </citation>
    <scope>NUCLEOTIDE SEQUENCE</scope>
    <source>
        <strain evidence="11">HKST-UBA03</strain>
    </source>
</reference>
<evidence type="ECO:0000256" key="7">
    <source>
        <dbReference type="ARBA" id="ARBA00025217"/>
    </source>
</evidence>
<dbReference type="Pfam" id="PF19302">
    <property type="entry name" value="DUF5915"/>
    <property type="match status" value="1"/>
</dbReference>
<keyword evidence="4" id="KW-0067">ATP-binding</keyword>
<dbReference type="Pfam" id="PF08264">
    <property type="entry name" value="Anticodon_1"/>
    <property type="match status" value="1"/>
</dbReference>
<evidence type="ECO:0000256" key="2">
    <source>
        <dbReference type="ARBA" id="ARBA00022598"/>
    </source>
</evidence>
<dbReference type="InterPro" id="IPR013155">
    <property type="entry name" value="M/V/L/I-tRNA-synth_anticd-bd"/>
</dbReference>
<protein>
    <recommendedName>
        <fullName evidence="1">isoleucine--tRNA ligase</fullName>
        <ecNumber evidence="1">6.1.1.5</ecNumber>
    </recommendedName>
</protein>
<evidence type="ECO:0000259" key="9">
    <source>
        <dbReference type="Pfam" id="PF00133"/>
    </source>
</evidence>
<dbReference type="EC" id="6.1.1.5" evidence="1"/>
<evidence type="ECO:0000256" key="4">
    <source>
        <dbReference type="ARBA" id="ARBA00022840"/>
    </source>
</evidence>
<name>A0A955LKZ9_UNCKA</name>
<comment type="caution">
    <text evidence="11">The sequence shown here is derived from an EMBL/GenBank/DDBJ whole genome shotgun (WGS) entry which is preliminary data.</text>
</comment>
<dbReference type="AlphaFoldDB" id="A0A955LKZ9"/>
<dbReference type="Pfam" id="PF00133">
    <property type="entry name" value="tRNA-synt_1"/>
    <property type="match status" value="1"/>
</dbReference>
<evidence type="ECO:0000256" key="8">
    <source>
        <dbReference type="ARBA" id="ARBA00048359"/>
    </source>
</evidence>
<dbReference type="PANTHER" id="PTHR42780">
    <property type="entry name" value="SOLEUCYL-TRNA SYNTHETASE"/>
    <property type="match status" value="1"/>
</dbReference>
<comment type="catalytic activity">
    <reaction evidence="8">
        <text>tRNA(Ile) + L-isoleucine + ATP = L-isoleucyl-tRNA(Ile) + AMP + diphosphate</text>
        <dbReference type="Rhea" id="RHEA:11060"/>
        <dbReference type="Rhea" id="RHEA-COMP:9666"/>
        <dbReference type="Rhea" id="RHEA-COMP:9695"/>
        <dbReference type="ChEBI" id="CHEBI:30616"/>
        <dbReference type="ChEBI" id="CHEBI:33019"/>
        <dbReference type="ChEBI" id="CHEBI:58045"/>
        <dbReference type="ChEBI" id="CHEBI:78442"/>
        <dbReference type="ChEBI" id="CHEBI:78528"/>
        <dbReference type="ChEBI" id="CHEBI:456215"/>
        <dbReference type="EC" id="6.1.1.5"/>
    </reaction>
</comment>
<dbReference type="GO" id="GO:0005524">
    <property type="term" value="F:ATP binding"/>
    <property type="evidence" value="ECO:0007669"/>
    <property type="project" value="UniProtKB-KW"/>
</dbReference>
<dbReference type="GO" id="GO:0000049">
    <property type="term" value="F:tRNA binding"/>
    <property type="evidence" value="ECO:0007669"/>
    <property type="project" value="InterPro"/>
</dbReference>
<dbReference type="InterPro" id="IPR009008">
    <property type="entry name" value="Val/Leu/Ile-tRNA-synth_edit"/>
</dbReference>
<dbReference type="SUPFAM" id="SSF47323">
    <property type="entry name" value="Anticodon-binding domain of a subclass of class I aminoacyl-tRNA synthetases"/>
    <property type="match status" value="2"/>
</dbReference>
<dbReference type="InterPro" id="IPR009080">
    <property type="entry name" value="tRNAsynth_Ia_anticodon-bd"/>
</dbReference>
<keyword evidence="2 11" id="KW-0436">Ligase</keyword>
<dbReference type="GO" id="GO:0004822">
    <property type="term" value="F:isoleucine-tRNA ligase activity"/>
    <property type="evidence" value="ECO:0007669"/>
    <property type="project" value="UniProtKB-EC"/>
</dbReference>
<dbReference type="SUPFAM" id="SSF52374">
    <property type="entry name" value="Nucleotidylyl transferase"/>
    <property type="match status" value="1"/>
</dbReference>
<dbReference type="InterPro" id="IPR002301">
    <property type="entry name" value="Ile-tRNA-ligase"/>
</dbReference>
<dbReference type="GO" id="GO:0006428">
    <property type="term" value="P:isoleucyl-tRNA aminoacylation"/>
    <property type="evidence" value="ECO:0007669"/>
    <property type="project" value="InterPro"/>
</dbReference>
<dbReference type="EMBL" id="JAGQKZ010000040">
    <property type="protein sequence ID" value="MCA9392328.1"/>
    <property type="molecule type" value="Genomic_DNA"/>
</dbReference>
<organism evidence="11 12">
    <name type="scientific">candidate division WWE3 bacterium</name>
    <dbReference type="NCBI Taxonomy" id="2053526"/>
    <lineage>
        <taxon>Bacteria</taxon>
        <taxon>Katanobacteria</taxon>
    </lineage>
</organism>
<dbReference type="PANTHER" id="PTHR42780:SF1">
    <property type="entry name" value="ISOLEUCINE--TRNA LIGASE, CYTOPLASMIC"/>
    <property type="match status" value="1"/>
</dbReference>
<keyword evidence="3" id="KW-0547">Nucleotide-binding</keyword>
<keyword evidence="6" id="KW-0030">Aminoacyl-tRNA synthetase</keyword>
<feature type="domain" description="Methionyl/Valyl/Leucyl/Isoleucyl-tRNA synthetase anticodon-binding" evidence="10">
    <location>
        <begin position="433"/>
        <end position="582"/>
    </location>
</feature>
<dbReference type="CDD" id="cd07961">
    <property type="entry name" value="Anticodon_Ia_Ile_ABEc"/>
    <property type="match status" value="1"/>
</dbReference>
<feature type="domain" description="Aminoacyl-tRNA synthetase class Ia" evidence="9">
    <location>
        <begin position="112"/>
        <end position="369"/>
    </location>
</feature>
<evidence type="ECO:0000256" key="5">
    <source>
        <dbReference type="ARBA" id="ARBA00022917"/>
    </source>
</evidence>
<dbReference type="Gene3D" id="3.40.50.620">
    <property type="entry name" value="HUPs"/>
    <property type="match status" value="1"/>
</dbReference>
<evidence type="ECO:0000313" key="11">
    <source>
        <dbReference type="EMBL" id="MCA9392328.1"/>
    </source>
</evidence>
<dbReference type="Proteomes" id="UP000751518">
    <property type="component" value="Unassembled WGS sequence"/>
</dbReference>
<evidence type="ECO:0000256" key="3">
    <source>
        <dbReference type="ARBA" id="ARBA00022741"/>
    </source>
</evidence>
<dbReference type="SUPFAM" id="SSF50677">
    <property type="entry name" value="ValRS/IleRS/LeuRS editing domain"/>
    <property type="match status" value="1"/>
</dbReference>
<evidence type="ECO:0000256" key="1">
    <source>
        <dbReference type="ARBA" id="ARBA00013165"/>
    </source>
</evidence>
<evidence type="ECO:0000259" key="10">
    <source>
        <dbReference type="Pfam" id="PF08264"/>
    </source>
</evidence>
<evidence type="ECO:0000256" key="6">
    <source>
        <dbReference type="ARBA" id="ARBA00023146"/>
    </source>
</evidence>